<dbReference type="InterPro" id="IPR002657">
    <property type="entry name" value="BilAc:Na_symport/Acr3"/>
</dbReference>
<organism evidence="8 9">
    <name type="scientific">Polarella glacialis</name>
    <name type="common">Dinoflagellate</name>
    <dbReference type="NCBI Taxonomy" id="89957"/>
    <lineage>
        <taxon>Eukaryota</taxon>
        <taxon>Sar</taxon>
        <taxon>Alveolata</taxon>
        <taxon>Dinophyceae</taxon>
        <taxon>Suessiales</taxon>
        <taxon>Suessiaceae</taxon>
        <taxon>Polarella</taxon>
    </lineage>
</organism>
<dbReference type="PANTHER" id="PTHR10361">
    <property type="entry name" value="SODIUM-BILE ACID COTRANSPORTER"/>
    <property type="match status" value="1"/>
</dbReference>
<proteinExistence type="inferred from homology"/>
<dbReference type="Proteomes" id="UP000654075">
    <property type="component" value="Unassembled WGS sequence"/>
</dbReference>
<feature type="signal peptide" evidence="7">
    <location>
        <begin position="1"/>
        <end position="20"/>
    </location>
</feature>
<feature type="transmembrane region" description="Helical" evidence="6">
    <location>
        <begin position="64"/>
        <end position="85"/>
    </location>
</feature>
<dbReference type="InterPro" id="IPR004710">
    <property type="entry name" value="Bilac:Na_transpt"/>
</dbReference>
<accession>A0A813EZE5</accession>
<evidence type="ECO:0000256" key="7">
    <source>
        <dbReference type="SAM" id="SignalP"/>
    </source>
</evidence>
<feature type="transmembrane region" description="Helical" evidence="6">
    <location>
        <begin position="36"/>
        <end position="57"/>
    </location>
</feature>
<evidence type="ECO:0000256" key="5">
    <source>
        <dbReference type="ARBA" id="ARBA00023136"/>
    </source>
</evidence>
<evidence type="ECO:0000313" key="8">
    <source>
        <dbReference type="EMBL" id="CAE8606612.1"/>
    </source>
</evidence>
<comment type="similarity">
    <text evidence="2">Belongs to the bile acid:sodium symporter (BASS) (TC 2.A.28) family.</text>
</comment>
<dbReference type="AlphaFoldDB" id="A0A813EZE5"/>
<protein>
    <submittedName>
        <fullName evidence="8">Uncharacterized protein</fullName>
    </submittedName>
</protein>
<dbReference type="GO" id="GO:0016020">
    <property type="term" value="C:membrane"/>
    <property type="evidence" value="ECO:0007669"/>
    <property type="project" value="UniProtKB-SubCell"/>
</dbReference>
<sequence length="270" mass="27926">MAGSIMFTVWIAGAAALALAYPPSFLWLPPTAIKWLLGILVFFMGTAAGPSDFYACLRKPRPFLINFVGCFAVAPALALGLARLACLPEPFLVGMVLVGGVNGGSSSNLFTLFVGGDVALSVLMTVTTTLSAVVCTPLVAKVCLGAIVPVDSWGILHSVMLPISLGVFASAARPDLCKRLQPVIPTLGLLIAVPIIGAVVAGSAQQILRAGVSLHASVLAFHVLAAGVGYTLAFASGLDERDRRTLTIEVAMKNSVLACVLAAAHFEDPE</sequence>
<name>A0A813EZE5_POLGL</name>
<dbReference type="Gene3D" id="1.20.1530.20">
    <property type="match status" value="1"/>
</dbReference>
<keyword evidence="4 6" id="KW-1133">Transmembrane helix</keyword>
<evidence type="ECO:0000256" key="3">
    <source>
        <dbReference type="ARBA" id="ARBA00022692"/>
    </source>
</evidence>
<keyword evidence="3 6" id="KW-0812">Transmembrane</keyword>
<gene>
    <name evidence="8" type="ORF">PGLA1383_LOCUS24593</name>
</gene>
<feature type="transmembrane region" description="Helical" evidence="6">
    <location>
        <begin position="214"/>
        <end position="235"/>
    </location>
</feature>
<dbReference type="OrthoDB" id="203097at2759"/>
<feature type="chain" id="PRO_5032280732" evidence="7">
    <location>
        <begin position="21"/>
        <end position="270"/>
    </location>
</feature>
<feature type="transmembrane region" description="Helical" evidence="6">
    <location>
        <begin position="91"/>
        <end position="115"/>
    </location>
</feature>
<dbReference type="OMA" id="AHYVIMP"/>
<keyword evidence="5 6" id="KW-0472">Membrane</keyword>
<evidence type="ECO:0000313" key="9">
    <source>
        <dbReference type="Proteomes" id="UP000654075"/>
    </source>
</evidence>
<dbReference type="InterPro" id="IPR038770">
    <property type="entry name" value="Na+/solute_symporter_sf"/>
</dbReference>
<keyword evidence="7" id="KW-0732">Signal</keyword>
<feature type="transmembrane region" description="Helical" evidence="6">
    <location>
        <begin position="184"/>
        <end position="208"/>
    </location>
</feature>
<evidence type="ECO:0000256" key="1">
    <source>
        <dbReference type="ARBA" id="ARBA00004141"/>
    </source>
</evidence>
<dbReference type="EMBL" id="CAJNNV010019539">
    <property type="protein sequence ID" value="CAE8606612.1"/>
    <property type="molecule type" value="Genomic_DNA"/>
</dbReference>
<feature type="non-terminal residue" evidence="8">
    <location>
        <position position="270"/>
    </location>
</feature>
<comment type="subcellular location">
    <subcellularLocation>
        <location evidence="1">Membrane</location>
        <topology evidence="1">Multi-pass membrane protein</topology>
    </subcellularLocation>
</comment>
<keyword evidence="9" id="KW-1185">Reference proteome</keyword>
<feature type="transmembrane region" description="Helical" evidence="6">
    <location>
        <begin position="122"/>
        <end position="147"/>
    </location>
</feature>
<evidence type="ECO:0000256" key="4">
    <source>
        <dbReference type="ARBA" id="ARBA00022989"/>
    </source>
</evidence>
<dbReference type="PANTHER" id="PTHR10361:SF30">
    <property type="entry name" value="SODIUM_METABOLITE COTRANSPORTER BASS6, CHLOROPLASTIC-RELATED"/>
    <property type="match status" value="1"/>
</dbReference>
<dbReference type="Pfam" id="PF01758">
    <property type="entry name" value="SBF"/>
    <property type="match status" value="1"/>
</dbReference>
<evidence type="ECO:0000256" key="2">
    <source>
        <dbReference type="ARBA" id="ARBA00006528"/>
    </source>
</evidence>
<evidence type="ECO:0000256" key="6">
    <source>
        <dbReference type="SAM" id="Phobius"/>
    </source>
</evidence>
<reference evidence="8" key="1">
    <citation type="submission" date="2021-02" db="EMBL/GenBank/DDBJ databases">
        <authorList>
            <person name="Dougan E. K."/>
            <person name="Rhodes N."/>
            <person name="Thang M."/>
            <person name="Chan C."/>
        </authorList>
    </citation>
    <scope>NUCLEOTIDE SEQUENCE</scope>
</reference>
<feature type="transmembrane region" description="Helical" evidence="6">
    <location>
        <begin position="153"/>
        <end position="172"/>
    </location>
</feature>
<feature type="non-terminal residue" evidence="8">
    <location>
        <position position="1"/>
    </location>
</feature>
<comment type="caution">
    <text evidence="8">The sequence shown here is derived from an EMBL/GenBank/DDBJ whole genome shotgun (WGS) entry which is preliminary data.</text>
</comment>